<protein>
    <submittedName>
        <fullName evidence="1">Uncharacterized protein</fullName>
    </submittedName>
</protein>
<reference evidence="1" key="1">
    <citation type="journal article" date="2019" name="BMC Genomics">
        <title>A new reference genome for Sorghum bicolor reveals high levels of sequence similarity between sweet and grain genotypes: implications for the genetics of sugar metabolism.</title>
        <authorList>
            <person name="Cooper E.A."/>
            <person name="Brenton Z.W."/>
            <person name="Flinn B.S."/>
            <person name="Jenkins J."/>
            <person name="Shu S."/>
            <person name="Flowers D."/>
            <person name="Luo F."/>
            <person name="Wang Y."/>
            <person name="Xia P."/>
            <person name="Barry K."/>
            <person name="Daum C."/>
            <person name="Lipzen A."/>
            <person name="Yoshinaga Y."/>
            <person name="Schmutz J."/>
            <person name="Saski C."/>
            <person name="Vermerris W."/>
            <person name="Kresovich S."/>
        </authorList>
    </citation>
    <scope>NUCLEOTIDE SEQUENCE</scope>
</reference>
<reference evidence="1" key="2">
    <citation type="submission" date="2020-10" db="EMBL/GenBank/DDBJ databases">
        <authorList>
            <person name="Cooper E.A."/>
            <person name="Brenton Z.W."/>
            <person name="Flinn B.S."/>
            <person name="Jenkins J."/>
            <person name="Shu S."/>
            <person name="Flowers D."/>
            <person name="Luo F."/>
            <person name="Wang Y."/>
            <person name="Xia P."/>
            <person name="Barry K."/>
            <person name="Daum C."/>
            <person name="Lipzen A."/>
            <person name="Yoshinaga Y."/>
            <person name="Schmutz J."/>
            <person name="Saski C."/>
            <person name="Vermerris W."/>
            <person name="Kresovich S."/>
        </authorList>
    </citation>
    <scope>NUCLEOTIDE SEQUENCE</scope>
</reference>
<dbReference type="Proteomes" id="UP000807115">
    <property type="component" value="Chromosome 10"/>
</dbReference>
<comment type="caution">
    <text evidence="1">The sequence shown here is derived from an EMBL/GenBank/DDBJ whole genome shotgun (WGS) entry which is preliminary data.</text>
</comment>
<gene>
    <name evidence="1" type="ORF">BDA96_10G225700</name>
</gene>
<dbReference type="EMBL" id="CM027689">
    <property type="protein sequence ID" value="KAG0514814.1"/>
    <property type="molecule type" value="Genomic_DNA"/>
</dbReference>
<dbReference type="AlphaFoldDB" id="A0A921Q3H4"/>
<evidence type="ECO:0000313" key="1">
    <source>
        <dbReference type="EMBL" id="KAG0514814.1"/>
    </source>
</evidence>
<accession>A0A921Q3H4</accession>
<name>A0A921Q3H4_SORBI</name>
<evidence type="ECO:0000313" key="2">
    <source>
        <dbReference type="Proteomes" id="UP000807115"/>
    </source>
</evidence>
<proteinExistence type="predicted"/>
<organism evidence="1 2">
    <name type="scientific">Sorghum bicolor</name>
    <name type="common">Sorghum</name>
    <name type="synonym">Sorghum vulgare</name>
    <dbReference type="NCBI Taxonomy" id="4558"/>
    <lineage>
        <taxon>Eukaryota</taxon>
        <taxon>Viridiplantae</taxon>
        <taxon>Streptophyta</taxon>
        <taxon>Embryophyta</taxon>
        <taxon>Tracheophyta</taxon>
        <taxon>Spermatophyta</taxon>
        <taxon>Magnoliopsida</taxon>
        <taxon>Liliopsida</taxon>
        <taxon>Poales</taxon>
        <taxon>Poaceae</taxon>
        <taxon>PACMAD clade</taxon>
        <taxon>Panicoideae</taxon>
        <taxon>Andropogonodae</taxon>
        <taxon>Andropogoneae</taxon>
        <taxon>Sorghinae</taxon>
        <taxon>Sorghum</taxon>
    </lineage>
</organism>
<sequence length="124" mass="14385">MGMAEDRAGQSGGRCRWKEGTRHRAGWGWTAAPVQHDDIQCKNVGKETTKIYTSWELNTSYQNHSLTVKSFRPFLSFFFKLICRQNFSDCFQFMIQTGPFNLLLLGSYLVRFTRYARDSNIISL</sequence>